<sequence>MPLTPHYGYGVNLYTTSYRPLLKNFSKRLEHWRIWTTQRSATRDLIEQYLHGLQISVKRIFLRREWSSISNPACP</sequence>
<evidence type="ECO:0000313" key="1">
    <source>
        <dbReference type="EMBL" id="KAF2731689.1"/>
    </source>
</evidence>
<accession>A0A9P4QV64</accession>
<dbReference type="AlphaFoldDB" id="A0A9P4QV64"/>
<protein>
    <submittedName>
        <fullName evidence="1">Uncharacterized protein</fullName>
    </submittedName>
</protein>
<dbReference type="Proteomes" id="UP000799444">
    <property type="component" value="Unassembled WGS sequence"/>
</dbReference>
<comment type="caution">
    <text evidence="1">The sequence shown here is derived from an EMBL/GenBank/DDBJ whole genome shotgun (WGS) entry which is preliminary data.</text>
</comment>
<organism evidence="1 2">
    <name type="scientific">Polyplosphaeria fusca</name>
    <dbReference type="NCBI Taxonomy" id="682080"/>
    <lineage>
        <taxon>Eukaryota</taxon>
        <taxon>Fungi</taxon>
        <taxon>Dikarya</taxon>
        <taxon>Ascomycota</taxon>
        <taxon>Pezizomycotina</taxon>
        <taxon>Dothideomycetes</taxon>
        <taxon>Pleosporomycetidae</taxon>
        <taxon>Pleosporales</taxon>
        <taxon>Tetraplosphaeriaceae</taxon>
        <taxon>Polyplosphaeria</taxon>
    </lineage>
</organism>
<evidence type="ECO:0000313" key="2">
    <source>
        <dbReference type="Proteomes" id="UP000799444"/>
    </source>
</evidence>
<gene>
    <name evidence="1" type="ORF">EJ04DRAFT_514367</name>
</gene>
<keyword evidence="2" id="KW-1185">Reference proteome</keyword>
<reference evidence="1" key="1">
    <citation type="journal article" date="2020" name="Stud. Mycol.">
        <title>101 Dothideomycetes genomes: a test case for predicting lifestyles and emergence of pathogens.</title>
        <authorList>
            <person name="Haridas S."/>
            <person name="Albert R."/>
            <person name="Binder M."/>
            <person name="Bloem J."/>
            <person name="Labutti K."/>
            <person name="Salamov A."/>
            <person name="Andreopoulos B."/>
            <person name="Baker S."/>
            <person name="Barry K."/>
            <person name="Bills G."/>
            <person name="Bluhm B."/>
            <person name="Cannon C."/>
            <person name="Castanera R."/>
            <person name="Culley D."/>
            <person name="Daum C."/>
            <person name="Ezra D."/>
            <person name="Gonzalez J."/>
            <person name="Henrissat B."/>
            <person name="Kuo A."/>
            <person name="Liang C."/>
            <person name="Lipzen A."/>
            <person name="Lutzoni F."/>
            <person name="Magnuson J."/>
            <person name="Mondo S."/>
            <person name="Nolan M."/>
            <person name="Ohm R."/>
            <person name="Pangilinan J."/>
            <person name="Park H.-J."/>
            <person name="Ramirez L."/>
            <person name="Alfaro M."/>
            <person name="Sun H."/>
            <person name="Tritt A."/>
            <person name="Yoshinaga Y."/>
            <person name="Zwiers L.-H."/>
            <person name="Turgeon B."/>
            <person name="Goodwin S."/>
            <person name="Spatafora J."/>
            <person name="Crous P."/>
            <person name="Grigoriev I."/>
        </authorList>
    </citation>
    <scope>NUCLEOTIDE SEQUENCE</scope>
    <source>
        <strain evidence="1">CBS 125425</strain>
    </source>
</reference>
<name>A0A9P4QV64_9PLEO</name>
<proteinExistence type="predicted"/>
<dbReference type="EMBL" id="ML996190">
    <property type="protein sequence ID" value="KAF2731689.1"/>
    <property type="molecule type" value="Genomic_DNA"/>
</dbReference>